<dbReference type="PANTHER" id="PTHR45890:SF1">
    <property type="entry name" value="AARF DOMAIN CONTAINING KINASE 2"/>
    <property type="match status" value="1"/>
</dbReference>
<organism evidence="1 2">
    <name type="scientific">Coptis chinensis</name>
    <dbReference type="NCBI Taxonomy" id="261450"/>
    <lineage>
        <taxon>Eukaryota</taxon>
        <taxon>Viridiplantae</taxon>
        <taxon>Streptophyta</taxon>
        <taxon>Embryophyta</taxon>
        <taxon>Tracheophyta</taxon>
        <taxon>Spermatophyta</taxon>
        <taxon>Magnoliopsida</taxon>
        <taxon>Ranunculales</taxon>
        <taxon>Ranunculaceae</taxon>
        <taxon>Coptidoideae</taxon>
        <taxon>Coptis</taxon>
    </lineage>
</organism>
<sequence length="214" mass="25097">ARPKFWDLYLWWAQPPKNEKPRKAVTFVSNLPYTTTLPPHCTKIHLISDRILQHSQIALQKSKSLVIARFNTNFKHVFTLMQLIMAVGRRDGRIAAEETLNLSKKQESPYRDAFIEDVSESFTKWDKTKELTRPLEFLQRLLEKAWDYDVNIDNSACSLIGLYLVVEGWQQVVRLHSQYRAMQLLFFFYSNETVYRGGTNGQNERGQISYYALN</sequence>
<accession>A0A835IV99</accession>
<keyword evidence="2" id="KW-1185">Reference proteome</keyword>
<proteinExistence type="predicted"/>
<evidence type="ECO:0000313" key="1">
    <source>
        <dbReference type="EMBL" id="KAF9623307.1"/>
    </source>
</evidence>
<feature type="non-terminal residue" evidence="1">
    <location>
        <position position="1"/>
    </location>
</feature>
<evidence type="ECO:0000313" key="2">
    <source>
        <dbReference type="Proteomes" id="UP000631114"/>
    </source>
</evidence>
<name>A0A835IV99_9MAGN</name>
<comment type="caution">
    <text evidence="1">The sequence shown here is derived from an EMBL/GenBank/DDBJ whole genome shotgun (WGS) entry which is preliminary data.</text>
</comment>
<reference evidence="1 2" key="1">
    <citation type="submission" date="2020-10" db="EMBL/GenBank/DDBJ databases">
        <title>The Coptis chinensis genome and diversification of protoberbering-type alkaloids.</title>
        <authorList>
            <person name="Wang B."/>
            <person name="Shu S."/>
            <person name="Song C."/>
            <person name="Liu Y."/>
        </authorList>
    </citation>
    <scope>NUCLEOTIDE SEQUENCE [LARGE SCALE GENOMIC DNA]</scope>
    <source>
        <strain evidence="1">HL-2020</strain>
        <tissue evidence="1">Leaf</tissue>
    </source>
</reference>
<dbReference type="AlphaFoldDB" id="A0A835IV99"/>
<dbReference type="Proteomes" id="UP000631114">
    <property type="component" value="Unassembled WGS sequence"/>
</dbReference>
<protein>
    <submittedName>
        <fullName evidence="1">Uncharacterized protein</fullName>
    </submittedName>
</protein>
<dbReference type="InterPro" id="IPR052402">
    <property type="entry name" value="ADCK_kinase"/>
</dbReference>
<dbReference type="EMBL" id="JADFTS010000001">
    <property type="protein sequence ID" value="KAF9623307.1"/>
    <property type="molecule type" value="Genomic_DNA"/>
</dbReference>
<dbReference type="PANTHER" id="PTHR45890">
    <property type="entry name" value="AARF DOMAIN CONTAINING KINASE 2 (PREDICTED)"/>
    <property type="match status" value="1"/>
</dbReference>
<gene>
    <name evidence="1" type="ORF">IFM89_000796</name>
</gene>